<sequence length="54" mass="5892">METEGCGDHEDADEVDRGGQRPLRSRIRDHLLLGAAYGAGNGLAGLLVWWATRQ</sequence>
<keyword evidence="2" id="KW-0472">Membrane</keyword>
<dbReference type="KEGG" id="svl:Strvi_9232"/>
<dbReference type="Proteomes" id="UP000008703">
    <property type="component" value="Plasmid pSTRVI01"/>
</dbReference>
<dbReference type="RefSeq" id="WP_014043456.1">
    <property type="nucleotide sequence ID" value="NC_015951.1"/>
</dbReference>
<dbReference type="EMBL" id="CP002995">
    <property type="protein sequence ID" value="AEM88521.1"/>
    <property type="molecule type" value="Genomic_DNA"/>
</dbReference>
<evidence type="ECO:0000256" key="1">
    <source>
        <dbReference type="SAM" id="MobiDB-lite"/>
    </source>
</evidence>
<keyword evidence="4" id="KW-1185">Reference proteome</keyword>
<evidence type="ECO:0000256" key="2">
    <source>
        <dbReference type="SAM" id="Phobius"/>
    </source>
</evidence>
<protein>
    <submittedName>
        <fullName evidence="3">Uncharacterized protein</fullName>
    </submittedName>
</protein>
<feature type="transmembrane region" description="Helical" evidence="2">
    <location>
        <begin position="31"/>
        <end position="51"/>
    </location>
</feature>
<keyword evidence="2" id="KW-1133">Transmembrane helix</keyword>
<evidence type="ECO:0000313" key="4">
    <source>
        <dbReference type="Proteomes" id="UP000008703"/>
    </source>
</evidence>
<evidence type="ECO:0000313" key="3">
    <source>
        <dbReference type="EMBL" id="AEM88521.1"/>
    </source>
</evidence>
<proteinExistence type="predicted"/>
<keyword evidence="3" id="KW-0614">Plasmid</keyword>
<dbReference type="AlphaFoldDB" id="G2PGM5"/>
<feature type="compositionally biased region" description="Acidic residues" evidence="1">
    <location>
        <begin position="1"/>
        <end position="14"/>
    </location>
</feature>
<gene>
    <name evidence="3" type="ORF">Strvi_9232</name>
</gene>
<dbReference type="HOGENOM" id="CLU_3048673_0_0_11"/>
<reference evidence="3" key="1">
    <citation type="submission" date="2011-08" db="EMBL/GenBank/DDBJ databases">
        <title>Complete sequence of plasmid 1 of Streptomyces violaceusniger Tu 4113.</title>
        <authorList>
            <consortium name="US DOE Joint Genome Institute"/>
            <person name="Lucas S."/>
            <person name="Han J."/>
            <person name="Lapidus A."/>
            <person name="Cheng J.-F."/>
            <person name="Goodwin L."/>
            <person name="Pitluck S."/>
            <person name="Peters L."/>
            <person name="Ivanova N."/>
            <person name="Daligault H."/>
            <person name="Detter J.C."/>
            <person name="Han C."/>
            <person name="Tapia R."/>
            <person name="Land M."/>
            <person name="Hauser L."/>
            <person name="Kyrpides N."/>
            <person name="Ivanova N."/>
            <person name="Pagani I."/>
            <person name="Hagen A."/>
            <person name="Katz L."/>
            <person name="Fiedler H.-P."/>
            <person name="Keasling J."/>
            <person name="Fortman J."/>
            <person name="Woyke T."/>
        </authorList>
    </citation>
    <scope>NUCLEOTIDE SEQUENCE [LARGE SCALE GENOMIC DNA]</scope>
    <source>
        <strain evidence="3">Tu 4113</strain>
        <plasmid evidence="3">pSTRVI01</plasmid>
    </source>
</reference>
<accession>G2PGM5</accession>
<organism evidence="3 4">
    <name type="scientific">Streptomyces violaceusniger (strain Tu 4113)</name>
    <dbReference type="NCBI Taxonomy" id="653045"/>
    <lineage>
        <taxon>Bacteria</taxon>
        <taxon>Bacillati</taxon>
        <taxon>Actinomycetota</taxon>
        <taxon>Actinomycetes</taxon>
        <taxon>Kitasatosporales</taxon>
        <taxon>Streptomycetaceae</taxon>
        <taxon>Streptomyces</taxon>
        <taxon>Streptomyces violaceusniger group</taxon>
    </lineage>
</organism>
<feature type="region of interest" description="Disordered" evidence="1">
    <location>
        <begin position="1"/>
        <end position="21"/>
    </location>
</feature>
<geneLocation type="plasmid" evidence="3 4">
    <name>pSTRVI01</name>
</geneLocation>
<keyword evidence="2" id="KW-0812">Transmembrane</keyword>
<name>G2PGM5_STRV4</name>